<organism evidence="1 2">
    <name type="scientific">Rhizobium phaseoli</name>
    <dbReference type="NCBI Taxonomy" id="396"/>
    <lineage>
        <taxon>Bacteria</taxon>
        <taxon>Pseudomonadati</taxon>
        <taxon>Pseudomonadota</taxon>
        <taxon>Alphaproteobacteria</taxon>
        <taxon>Hyphomicrobiales</taxon>
        <taxon>Rhizobiaceae</taxon>
        <taxon>Rhizobium/Agrobacterium group</taxon>
        <taxon>Rhizobium</taxon>
    </lineage>
</organism>
<evidence type="ECO:0000313" key="2">
    <source>
        <dbReference type="Proteomes" id="UP000540266"/>
    </source>
</evidence>
<reference evidence="1 2" key="1">
    <citation type="submission" date="2020-11" db="EMBL/GenBank/DDBJ databases">
        <title>Indigenous Rhizobia Nodulating Common beans in Western Kenya.</title>
        <authorList>
            <person name="Wekesa C.S."/>
            <person name="Oelmueller R."/>
            <person name="Furch A.C."/>
        </authorList>
    </citation>
    <scope>NUCLEOTIDE SEQUENCE [LARGE SCALE GENOMIC DNA]</scope>
    <source>
        <strain evidence="2">BS3</strain>
    </source>
</reference>
<accession>A0A7X6F778</accession>
<dbReference type="Proteomes" id="UP000540266">
    <property type="component" value="Chromosome"/>
</dbReference>
<gene>
    <name evidence="1" type="ORF">HER27_010560</name>
</gene>
<sequence>MTDAQEASWKLVVKGLKCKAVAGRKELIAQVLKDAGGNAATVRRARRFLLTMSVDALSGTLRFIDVHGEGEVCLISFTDLLEILADPPPTLAEVMGRRTQ</sequence>
<dbReference type="RefSeq" id="WP_167860784.1">
    <property type="nucleotide sequence ID" value="NZ_CP064931.1"/>
</dbReference>
<evidence type="ECO:0000313" key="1">
    <source>
        <dbReference type="EMBL" id="QPK10938.1"/>
    </source>
</evidence>
<dbReference type="EMBL" id="CP064931">
    <property type="protein sequence ID" value="QPK10938.1"/>
    <property type="molecule type" value="Genomic_DNA"/>
</dbReference>
<dbReference type="AlphaFoldDB" id="A0A7X6F778"/>
<name>A0A7X6F778_9HYPH</name>
<protein>
    <submittedName>
        <fullName evidence="1">Uncharacterized protein</fullName>
    </submittedName>
</protein>
<proteinExistence type="predicted"/>